<keyword evidence="2" id="KW-0489">Methyltransferase</keyword>
<dbReference type="CDD" id="cd18085">
    <property type="entry name" value="TM1570-like"/>
    <property type="match status" value="1"/>
</dbReference>
<feature type="domain" description="tRNA (guanine-N(1)-)-methyltransferase C-terminal" evidence="1">
    <location>
        <begin position="4"/>
        <end position="184"/>
    </location>
</feature>
<dbReference type="SUPFAM" id="SSF75217">
    <property type="entry name" value="alpha/beta knot"/>
    <property type="match status" value="1"/>
</dbReference>
<evidence type="ECO:0000259" key="1">
    <source>
        <dbReference type="Pfam" id="PF09936"/>
    </source>
</evidence>
<dbReference type="InterPro" id="IPR019230">
    <property type="entry name" value="RNA_MeTrfase_C_dom"/>
</dbReference>
<evidence type="ECO:0000313" key="2">
    <source>
        <dbReference type="EMBL" id="MBF1128868.1"/>
    </source>
</evidence>
<gene>
    <name evidence="2" type="ORF">HXL70_02345</name>
</gene>
<dbReference type="GO" id="GO:0008168">
    <property type="term" value="F:methyltransferase activity"/>
    <property type="evidence" value="ECO:0007669"/>
    <property type="project" value="UniProtKB-KW"/>
</dbReference>
<keyword evidence="2" id="KW-0808">Transferase</keyword>
<evidence type="ECO:0000313" key="3">
    <source>
        <dbReference type="Proteomes" id="UP000757890"/>
    </source>
</evidence>
<dbReference type="InterPro" id="IPR029028">
    <property type="entry name" value="Alpha/beta_knot_MTases"/>
</dbReference>
<name>A0A930FQU7_9FIRM</name>
<dbReference type="Gene3D" id="3.40.1280.10">
    <property type="match status" value="1"/>
</dbReference>
<sequence>MAPVYIGLVHYPIYNKHMEVVTTALTNYDLHDIARTAKTYGVRTYFIIHPIESQREMALRIMTHWKTGGGVYYNPNRKEAFEETALVPSLEDATQQIEKDCGEKPIIVTTDARVYPNTVSYTDMRKKIHEEEKPVFILFGTGFGMTREMMKQFDYIVEPIYGAGSYNHLCVRSAAAIILDRLLGEPWWNTKEGK</sequence>
<dbReference type="EMBL" id="JABZMK010000004">
    <property type="protein sequence ID" value="MBF1128868.1"/>
    <property type="molecule type" value="Genomic_DNA"/>
</dbReference>
<reference evidence="2" key="1">
    <citation type="submission" date="2020-04" db="EMBL/GenBank/DDBJ databases">
        <title>Deep metagenomics examines the oral microbiome during advanced dental caries in children, revealing novel taxa and co-occurrences with host molecules.</title>
        <authorList>
            <person name="Baker J.L."/>
            <person name="Morton J.T."/>
            <person name="Dinis M."/>
            <person name="Alvarez R."/>
            <person name="Tran N.C."/>
            <person name="Knight R."/>
            <person name="Edlund A."/>
        </authorList>
    </citation>
    <scope>NUCLEOTIDE SEQUENCE</scope>
    <source>
        <strain evidence="2">JCVI_32_bin.14</strain>
    </source>
</reference>
<dbReference type="Pfam" id="PF09936">
    <property type="entry name" value="Methyltrn_RNA_4"/>
    <property type="match status" value="1"/>
</dbReference>
<dbReference type="Proteomes" id="UP000757890">
    <property type="component" value="Unassembled WGS sequence"/>
</dbReference>
<proteinExistence type="predicted"/>
<comment type="caution">
    <text evidence="2">The sequence shown here is derived from an EMBL/GenBank/DDBJ whole genome shotgun (WGS) entry which is preliminary data.</text>
</comment>
<dbReference type="AlphaFoldDB" id="A0A930FQU7"/>
<dbReference type="GO" id="GO:0032259">
    <property type="term" value="P:methylation"/>
    <property type="evidence" value="ECO:0007669"/>
    <property type="project" value="UniProtKB-KW"/>
</dbReference>
<organism evidence="2 3">
    <name type="scientific">Dialister invisus</name>
    <dbReference type="NCBI Taxonomy" id="218538"/>
    <lineage>
        <taxon>Bacteria</taxon>
        <taxon>Bacillati</taxon>
        <taxon>Bacillota</taxon>
        <taxon>Negativicutes</taxon>
        <taxon>Veillonellales</taxon>
        <taxon>Veillonellaceae</taxon>
        <taxon>Dialister</taxon>
    </lineage>
</organism>
<accession>A0A930FQU7</accession>
<dbReference type="InterPro" id="IPR029026">
    <property type="entry name" value="tRNA_m1G_MTases_N"/>
</dbReference>
<protein>
    <submittedName>
        <fullName evidence="2">RNA methyltransferase</fullName>
    </submittedName>
</protein>